<dbReference type="SUPFAM" id="SSF52200">
    <property type="entry name" value="Toll/Interleukin receptor TIR domain"/>
    <property type="match status" value="1"/>
</dbReference>
<evidence type="ECO:0000313" key="2">
    <source>
        <dbReference type="EMBL" id="PTQ78443.1"/>
    </source>
</evidence>
<dbReference type="EMBL" id="QAOI01000002">
    <property type="protein sequence ID" value="PTQ78443.1"/>
    <property type="molecule type" value="Genomic_DNA"/>
</dbReference>
<protein>
    <submittedName>
        <fullName evidence="2">TIR domain-containing protein</fullName>
    </submittedName>
</protein>
<dbReference type="Proteomes" id="UP000244128">
    <property type="component" value="Unassembled WGS sequence"/>
</dbReference>
<evidence type="ECO:0000259" key="1">
    <source>
        <dbReference type="Pfam" id="PF13676"/>
    </source>
</evidence>
<dbReference type="InterPro" id="IPR000157">
    <property type="entry name" value="TIR_dom"/>
</dbReference>
<dbReference type="Gene3D" id="3.40.50.10140">
    <property type="entry name" value="Toll/interleukin-1 receptor homology (TIR) domain"/>
    <property type="match status" value="1"/>
</dbReference>
<name>A0A2T5I3P1_9PROT</name>
<dbReference type="GO" id="GO:0007165">
    <property type="term" value="P:signal transduction"/>
    <property type="evidence" value="ECO:0007669"/>
    <property type="project" value="InterPro"/>
</dbReference>
<comment type="caution">
    <text evidence="2">The sequence shown here is derived from an EMBL/GenBank/DDBJ whole genome shotgun (WGS) entry which is preliminary data.</text>
</comment>
<dbReference type="AlphaFoldDB" id="A0A2T5I3P1"/>
<proteinExistence type="predicted"/>
<feature type="domain" description="TIR" evidence="1">
    <location>
        <begin position="8"/>
        <end position="124"/>
    </location>
</feature>
<accession>A0A2T5I3P1</accession>
<dbReference type="InterPro" id="IPR027417">
    <property type="entry name" value="P-loop_NTPase"/>
</dbReference>
<dbReference type="RefSeq" id="WP_107801953.1">
    <property type="nucleotide sequence ID" value="NZ_QAOI01000002.1"/>
</dbReference>
<dbReference type="SUPFAM" id="SSF52540">
    <property type="entry name" value="P-loop containing nucleoside triphosphate hydrolases"/>
    <property type="match status" value="1"/>
</dbReference>
<organism evidence="2 3">
    <name type="scientific">Nitrosomonas oligotropha</name>
    <dbReference type="NCBI Taxonomy" id="42354"/>
    <lineage>
        <taxon>Bacteria</taxon>
        <taxon>Pseudomonadati</taxon>
        <taxon>Pseudomonadota</taxon>
        <taxon>Betaproteobacteria</taxon>
        <taxon>Nitrosomonadales</taxon>
        <taxon>Nitrosomonadaceae</taxon>
        <taxon>Nitrosomonas</taxon>
    </lineage>
</organism>
<dbReference type="InterPro" id="IPR035897">
    <property type="entry name" value="Toll_tir_struct_dom_sf"/>
</dbReference>
<dbReference type="Pfam" id="PF13676">
    <property type="entry name" value="TIR_2"/>
    <property type="match status" value="1"/>
</dbReference>
<reference evidence="2 3" key="1">
    <citation type="submission" date="2018-04" db="EMBL/GenBank/DDBJ databases">
        <title>Active sludge and wastewater microbial communities from Klosterneuburg, Austria.</title>
        <authorList>
            <person name="Wagner M."/>
        </authorList>
    </citation>
    <scope>NUCLEOTIDE SEQUENCE [LARGE SCALE GENOMIC DNA]</scope>
    <source>
        <strain evidence="2 3">Nm49</strain>
    </source>
</reference>
<sequence>MTTKRFQVALSFPGEYRNYVSQVAEVLAKSLGKDKVFYDQWYTAELAQPDLDVLLQSFYHDRSGLVVPFLCADYERKEWCGLEWRAIRDLIKRRQSKDIMPMRFDNAEIPGFYSIDGYVDLNDLAPQRAAELILQRLQLNQVAISKPAIKIFSDRLPTVKGEFFGREAELKLLNEAWADDGTRIIQFIAPGGTGKTKLLRHWLDHTDNIDALIAWSFYSQGSSEDKQVSASPFFSHAFDKLGSTRSLSSFATEEEKGEHLADLLRQQRCVLVLDGLEPLQHAGKGMRGELKDRAIRQLLRSLAGQNNGLCIITTRIAVHELSDRAHVIAQNLQNLAPDDGV</sequence>
<evidence type="ECO:0000313" key="3">
    <source>
        <dbReference type="Proteomes" id="UP000244128"/>
    </source>
</evidence>
<dbReference type="Gene3D" id="3.40.50.300">
    <property type="entry name" value="P-loop containing nucleotide triphosphate hydrolases"/>
    <property type="match status" value="1"/>
</dbReference>
<gene>
    <name evidence="2" type="ORF">C8R26_10211</name>
</gene>